<dbReference type="PROSITE" id="PS00583">
    <property type="entry name" value="PFKB_KINASES_1"/>
    <property type="match status" value="1"/>
</dbReference>
<dbReference type="InterPro" id="IPR002173">
    <property type="entry name" value="Carboh/pur_kinase_PfkB_CS"/>
</dbReference>
<proteinExistence type="predicted"/>
<organism evidence="3 4">
    <name type="scientific">Mycoavidus cysteinexigens</name>
    <dbReference type="NCBI Taxonomy" id="1553431"/>
    <lineage>
        <taxon>Bacteria</taxon>
        <taxon>Pseudomonadati</taxon>
        <taxon>Pseudomonadota</taxon>
        <taxon>Betaproteobacteria</taxon>
        <taxon>Burkholderiales</taxon>
        <taxon>Burkholderiaceae</taxon>
        <taxon>Mycoavidus</taxon>
    </lineage>
</organism>
<evidence type="ECO:0000256" key="1">
    <source>
        <dbReference type="ARBA" id="ARBA00022679"/>
    </source>
</evidence>
<protein>
    <submittedName>
        <fullName evidence="3">Sugar kinase, ribokinase family</fullName>
    </submittedName>
</protein>
<dbReference type="EMBL" id="AP018150">
    <property type="protein sequence ID" value="BBE10065.1"/>
    <property type="molecule type" value="Genomic_DNA"/>
</dbReference>
<accession>A0A2Z6EY63</accession>
<dbReference type="Gene3D" id="3.40.1190.20">
    <property type="match status" value="1"/>
</dbReference>
<dbReference type="Pfam" id="PF00294">
    <property type="entry name" value="PfkB"/>
    <property type="match status" value="1"/>
</dbReference>
<dbReference type="RefSeq" id="WP_045364750.1">
    <property type="nucleotide sequence ID" value="NZ_AP018150.1"/>
</dbReference>
<dbReference type="AlphaFoldDB" id="A0A2Z6EY63"/>
<dbReference type="KEGG" id="mcys:MCB1EB_1904"/>
<dbReference type="PANTHER" id="PTHR10584:SF166">
    <property type="entry name" value="RIBOKINASE"/>
    <property type="match status" value="1"/>
</dbReference>
<evidence type="ECO:0000313" key="4">
    <source>
        <dbReference type="Proteomes" id="UP000282597"/>
    </source>
</evidence>
<keyword evidence="2 3" id="KW-0418">Kinase</keyword>
<evidence type="ECO:0000256" key="2">
    <source>
        <dbReference type="ARBA" id="ARBA00022777"/>
    </source>
</evidence>
<dbReference type="InterPro" id="IPR029056">
    <property type="entry name" value="Ribokinase-like"/>
</dbReference>
<keyword evidence="1" id="KW-0808">Transferase</keyword>
<dbReference type="CDD" id="cd01942">
    <property type="entry name" value="ribokinase_group_A"/>
    <property type="match status" value="1"/>
</dbReference>
<sequence>MSTLICGSLAYDTLMTFEGRFCEHILPQQAHILNLSFLVPTMRREFGGCAGNIAYSLSALGGTPYIMATLGAIDAQDYLDHLAQLKLPTDYLRVLPSMYSAQAMVTTDLENNQITTFHAGAMLHAHVNQISQTQGITLGIVAPDGGDAMRQHTEQFAAADIPFVFDPGQGLPLFQGAELQKMIELSAYLILNDYEAQLLSDKTGWSIAQIAARVKAMIVTRGEQGALIYHEGNVITLPAVPVEQVIDPTGCGDAFRGGVLYGIEHGLDWATTGRLANLMGSIKAAHQGPQSYSHRWETIHEYFKQTFSYSLQ</sequence>
<dbReference type="SUPFAM" id="SSF53613">
    <property type="entry name" value="Ribokinase-like"/>
    <property type="match status" value="1"/>
</dbReference>
<keyword evidence="4" id="KW-1185">Reference proteome</keyword>
<name>A0A2Z6EY63_9BURK</name>
<gene>
    <name evidence="3" type="ORF">MCB1EB_1904</name>
</gene>
<evidence type="ECO:0000313" key="3">
    <source>
        <dbReference type="EMBL" id="BBE10065.1"/>
    </source>
</evidence>
<reference evidence="3 4" key="1">
    <citation type="journal article" date="2018" name="Microbes Environ.">
        <title>Comparative Genomic Insights into Endofungal Lifestyles of Two Bacterial Endosymbionts, Mycoavidus cysteinexigens and Burkholderia rhizoxinica.</title>
        <authorList>
            <person name="Sharmin D."/>
            <person name="Guo Y."/>
            <person name="Nishizawa T."/>
            <person name="Ohshima S."/>
            <person name="Sato Y."/>
            <person name="Takashima Y."/>
            <person name="Narisawa K."/>
            <person name="Ohta H."/>
        </authorList>
    </citation>
    <scope>NUCLEOTIDE SEQUENCE [LARGE SCALE GENOMIC DNA]</scope>
    <source>
        <strain evidence="3 4">B1-EB</strain>
    </source>
</reference>
<dbReference type="GO" id="GO:0016301">
    <property type="term" value="F:kinase activity"/>
    <property type="evidence" value="ECO:0007669"/>
    <property type="project" value="UniProtKB-KW"/>
</dbReference>
<dbReference type="Proteomes" id="UP000282597">
    <property type="component" value="Chromosome"/>
</dbReference>
<dbReference type="InterPro" id="IPR011611">
    <property type="entry name" value="PfkB_dom"/>
</dbReference>
<dbReference type="PANTHER" id="PTHR10584">
    <property type="entry name" value="SUGAR KINASE"/>
    <property type="match status" value="1"/>
</dbReference>